<reference evidence="3 4" key="1">
    <citation type="submission" date="2022-06" db="EMBL/GenBank/DDBJ databases">
        <title>Haloarcula sp. a new haloarchaeum isolate from saline soil.</title>
        <authorList>
            <person name="Strakova D."/>
            <person name="Galisteo C."/>
            <person name="Sanchez-Porro C."/>
            <person name="Ventosa A."/>
        </authorList>
    </citation>
    <scope>NUCLEOTIDE SEQUENCE [LARGE SCALE GENOMIC DNA]</scope>
    <source>
        <strain evidence="3 4">S1CR25-12</strain>
    </source>
</reference>
<evidence type="ECO:0000313" key="4">
    <source>
        <dbReference type="Proteomes" id="UP001259659"/>
    </source>
</evidence>
<keyword evidence="4" id="KW-1185">Reference proteome</keyword>
<feature type="compositionally biased region" description="Acidic residues" evidence="1">
    <location>
        <begin position="567"/>
        <end position="639"/>
    </location>
</feature>
<comment type="caution">
    <text evidence="3">The sequence shown here is derived from an EMBL/GenBank/DDBJ whole genome shotgun (WGS) entry which is preliminary data.</text>
</comment>
<accession>A0ABU2FCC7</accession>
<evidence type="ECO:0000313" key="3">
    <source>
        <dbReference type="EMBL" id="MDS0259918.1"/>
    </source>
</evidence>
<dbReference type="InterPro" id="IPR055706">
    <property type="entry name" value="Slg1/2_DUF7282"/>
</dbReference>
<feature type="domain" description="DUF7282" evidence="2">
    <location>
        <begin position="452"/>
        <end position="574"/>
    </location>
</feature>
<name>A0ABU2FCC7_9EURY</name>
<proteinExistence type="predicted"/>
<dbReference type="EMBL" id="JAMQON010000002">
    <property type="protein sequence ID" value="MDS0259918.1"/>
    <property type="molecule type" value="Genomic_DNA"/>
</dbReference>
<evidence type="ECO:0000259" key="2">
    <source>
        <dbReference type="Pfam" id="PF23951"/>
    </source>
</evidence>
<feature type="region of interest" description="Disordered" evidence="1">
    <location>
        <begin position="537"/>
        <end position="639"/>
    </location>
</feature>
<protein>
    <recommendedName>
        <fullName evidence="2">DUF7282 domain-containing protein</fullName>
    </recommendedName>
</protein>
<sequence>METDSRQRGSAYRRISTLLVVVTLALVPLTGLGAAQTAGEAGNQSYVAVQNGECVPITSFTGEESAREFYDYRLPEEFADNPYVNATGEAFGSEGTTELQEPNTSIVFLYTDTQGTNETSDDDTSLVLVHGAEADDSSDGGTATFTITNLPEDGEWEVRDDDYEGATNEDNWNVSETETVVDWLWGEAATDGGAFTGLDNDTNVTIDPAFNEASALANTTNGTNTTSGTVQQWQVLSNETDDVNRTDLELNQSLQLAAGTCGDVAGDAADDNDTATNETATVSFENQTSDGTSVIVQNATVPRGGYVTIHNESLLDGDAVGSVVGVSDYLEAGEYDNLTVDLFDVPGAEFNESELTENQTLIAMPHEETTGDETYDFVSSNGTDDVPYTDNGEAVIDDANVTIGNETTVADDNESGLDTDFDNVLVPAGGNDATQTANNDTTDNDTATNETATVSFDDQTSDGTSVIVQNATVPRGGYVTIHNESLLDGDAVGSVVGVSDYLEAGEYDNLTVDLFDVPGAEFNESELTENQTLIAMPHEETTGDETYDFVSSNGTDDVPYTDNGEAVTDDAEITIGNETDETDGNETDETDGNVTDDTDTETPDEDTPDEETPDDDTPDEETPDEATPEDDTPDEATPN</sequence>
<feature type="domain" description="DUF7282" evidence="2">
    <location>
        <begin position="280"/>
        <end position="402"/>
    </location>
</feature>
<evidence type="ECO:0000256" key="1">
    <source>
        <dbReference type="SAM" id="MobiDB-lite"/>
    </source>
</evidence>
<dbReference type="Pfam" id="PF23951">
    <property type="entry name" value="DUF7282"/>
    <property type="match status" value="2"/>
</dbReference>
<gene>
    <name evidence="3" type="ORF">NDI56_10985</name>
</gene>
<organism evidence="3 4">
    <name type="scientific">Haloarcula saliterrae</name>
    <dbReference type="NCBI Taxonomy" id="2950534"/>
    <lineage>
        <taxon>Archaea</taxon>
        <taxon>Methanobacteriati</taxon>
        <taxon>Methanobacteriota</taxon>
        <taxon>Stenosarchaea group</taxon>
        <taxon>Halobacteria</taxon>
        <taxon>Halobacteriales</taxon>
        <taxon>Haloarculaceae</taxon>
        <taxon>Haloarcula</taxon>
    </lineage>
</organism>
<dbReference type="RefSeq" id="WP_310919570.1">
    <property type="nucleotide sequence ID" value="NZ_JAMQON010000002.1"/>
</dbReference>
<dbReference type="Proteomes" id="UP001259659">
    <property type="component" value="Unassembled WGS sequence"/>
</dbReference>